<keyword evidence="2" id="KW-1185">Reference proteome</keyword>
<comment type="caution">
    <text evidence="1">The sequence shown here is derived from an EMBL/GenBank/DDBJ whole genome shotgun (WGS) entry which is preliminary data.</text>
</comment>
<evidence type="ECO:0000313" key="1">
    <source>
        <dbReference type="EMBL" id="MEX3753974.1"/>
    </source>
</evidence>
<dbReference type="Gene3D" id="1.20.910.10">
    <property type="entry name" value="Heme oxygenase-like"/>
    <property type="match status" value="1"/>
</dbReference>
<evidence type="ECO:0000313" key="2">
    <source>
        <dbReference type="Proteomes" id="UP001558535"/>
    </source>
</evidence>
<reference evidence="1 2" key="1">
    <citation type="submission" date="2024-07" db="EMBL/GenBank/DDBJ databases">
        <title>A survey of Mimosa microsymbionts across Brazilian biomes reveals a high diversity of Paraburkholderia nodulating endemic species, but also that Cupriavidus is common as a symbiont of widespread species.</title>
        <authorList>
            <person name="Rouws L."/>
            <person name="Barauna A."/>
            <person name="Beukes C."/>
            <person name="Rouws J.R.C."/>
            <person name="De Faria S.M."/>
            <person name="Gross E."/>
            <person name="Bueno Dos Reis Junior F."/>
            <person name="Simon M.F."/>
            <person name="Maluk M."/>
            <person name="Odee D.W."/>
            <person name="Kenicer G."/>
            <person name="Young J.P.W."/>
            <person name="Reis V.M."/>
            <person name="Zilli J."/>
            <person name="James E.K."/>
        </authorList>
    </citation>
    <scope>NUCLEOTIDE SEQUENCE [LARGE SCALE GENOMIC DNA]</scope>
    <source>
        <strain evidence="1 2">BR14375</strain>
    </source>
</reference>
<sequence>MNTTNDRIRLEEVVQHGMDQIFATSPETAAFHRGDWIDSEFYRRHLVETVLRVRLNNEADAFALYKTGCKDNALAQMLAQYLSQAYGKEGQFLHDIEKFGLPATAVDNIAPFNSTDKLIGYLYLSISRDGPLPTTLWNWLQAWYSGRYNKVIVESAARAFGNDHARGSLNHIKYAESHSHEDFMWTALQHAISGWGGMRKAEGYLHNFIELIDEYFEELRVTTVPWSESGIAQAAFR</sequence>
<evidence type="ECO:0008006" key="3">
    <source>
        <dbReference type="Google" id="ProtNLM"/>
    </source>
</evidence>
<dbReference type="EMBL" id="JBFPKE010000021">
    <property type="protein sequence ID" value="MEX3753974.1"/>
    <property type="molecule type" value="Genomic_DNA"/>
</dbReference>
<accession>A0ABV3WL51</accession>
<proteinExistence type="predicted"/>
<protein>
    <recommendedName>
        <fullName evidence="3">Thiaminase-2/PQQC domain-containing protein</fullName>
    </recommendedName>
</protein>
<dbReference type="Proteomes" id="UP001558535">
    <property type="component" value="Unassembled WGS sequence"/>
</dbReference>
<dbReference type="InterPro" id="IPR016084">
    <property type="entry name" value="Haem_Oase-like_multi-hlx"/>
</dbReference>
<dbReference type="RefSeq" id="WP_368580691.1">
    <property type="nucleotide sequence ID" value="NZ_JBFPKB010000024.1"/>
</dbReference>
<dbReference type="SUPFAM" id="SSF48613">
    <property type="entry name" value="Heme oxygenase-like"/>
    <property type="match status" value="1"/>
</dbReference>
<gene>
    <name evidence="1" type="ORF">AB3X84_28760</name>
</gene>
<organism evidence="1 2">
    <name type="scientific">Paraburkholderia phenoliruptrix</name>
    <dbReference type="NCBI Taxonomy" id="252970"/>
    <lineage>
        <taxon>Bacteria</taxon>
        <taxon>Pseudomonadati</taxon>
        <taxon>Pseudomonadota</taxon>
        <taxon>Betaproteobacteria</taxon>
        <taxon>Burkholderiales</taxon>
        <taxon>Burkholderiaceae</taxon>
        <taxon>Paraburkholderia</taxon>
    </lineage>
</organism>
<name>A0ABV3WL51_9BURK</name>